<dbReference type="SUPFAM" id="SSF51306">
    <property type="entry name" value="LexA/Signal peptidase"/>
    <property type="match status" value="1"/>
</dbReference>
<dbReference type="GO" id="GO:0003677">
    <property type="term" value="F:DNA binding"/>
    <property type="evidence" value="ECO:0007669"/>
    <property type="project" value="UniProtKB-KW"/>
</dbReference>
<dbReference type="SMART" id="SM00530">
    <property type="entry name" value="HTH_XRE"/>
    <property type="match status" value="1"/>
</dbReference>
<dbReference type="PANTHER" id="PTHR40661">
    <property type="match status" value="1"/>
</dbReference>
<dbReference type="PROSITE" id="PS50943">
    <property type="entry name" value="HTH_CROC1"/>
    <property type="match status" value="1"/>
</dbReference>
<evidence type="ECO:0000259" key="4">
    <source>
        <dbReference type="PROSITE" id="PS50943"/>
    </source>
</evidence>
<dbReference type="Proteomes" id="UP000295807">
    <property type="component" value="Unassembled WGS sequence"/>
</dbReference>
<name>A0A4R3KSW0_9SPHI</name>
<dbReference type="CDD" id="cd00093">
    <property type="entry name" value="HTH_XRE"/>
    <property type="match status" value="1"/>
</dbReference>
<keyword evidence="3" id="KW-0804">Transcription</keyword>
<evidence type="ECO:0000313" key="6">
    <source>
        <dbReference type="Proteomes" id="UP000295807"/>
    </source>
</evidence>
<dbReference type="SUPFAM" id="SSF47413">
    <property type="entry name" value="lambda repressor-like DNA-binding domains"/>
    <property type="match status" value="1"/>
</dbReference>
<evidence type="ECO:0000256" key="3">
    <source>
        <dbReference type="ARBA" id="ARBA00023163"/>
    </source>
</evidence>
<evidence type="ECO:0000256" key="2">
    <source>
        <dbReference type="ARBA" id="ARBA00023125"/>
    </source>
</evidence>
<dbReference type="CDD" id="cd06462">
    <property type="entry name" value="Peptidase_S24_S26"/>
    <property type="match status" value="1"/>
</dbReference>
<organism evidence="5 6">
    <name type="scientific">Anseongella ginsenosidimutans</name>
    <dbReference type="NCBI Taxonomy" id="496056"/>
    <lineage>
        <taxon>Bacteria</taxon>
        <taxon>Pseudomonadati</taxon>
        <taxon>Bacteroidota</taxon>
        <taxon>Sphingobacteriia</taxon>
        <taxon>Sphingobacteriales</taxon>
        <taxon>Sphingobacteriaceae</taxon>
        <taxon>Anseongella</taxon>
    </lineage>
</organism>
<dbReference type="EMBL" id="SMAD01000004">
    <property type="protein sequence ID" value="TCS87679.1"/>
    <property type="molecule type" value="Genomic_DNA"/>
</dbReference>
<dbReference type="PANTHER" id="PTHR40661:SF3">
    <property type="entry name" value="FELS-1 PROPHAGE TRANSCRIPTIONAL REGULATOR"/>
    <property type="match status" value="1"/>
</dbReference>
<accession>A0A4R3KSW0</accession>
<dbReference type="InterPro" id="IPR001387">
    <property type="entry name" value="Cro/C1-type_HTH"/>
</dbReference>
<dbReference type="Pfam" id="PF12844">
    <property type="entry name" value="HTH_19"/>
    <property type="match status" value="1"/>
</dbReference>
<dbReference type="InterPro" id="IPR010982">
    <property type="entry name" value="Lambda_DNA-bd_dom_sf"/>
</dbReference>
<dbReference type="InterPro" id="IPR036286">
    <property type="entry name" value="LexA/Signal_pep-like_sf"/>
</dbReference>
<evidence type="ECO:0000313" key="5">
    <source>
        <dbReference type="EMBL" id="TCS87679.1"/>
    </source>
</evidence>
<comment type="caution">
    <text evidence="5">The sequence shown here is derived from an EMBL/GenBank/DDBJ whole genome shotgun (WGS) entry which is preliminary data.</text>
</comment>
<keyword evidence="1" id="KW-0805">Transcription regulation</keyword>
<sequence length="269" mass="30787">MTSQKIFFCSNLKFLRERKKISQEALAEKLHITRSKLNALENGQTKAPQPADYLAVSEYFRISIDSLLKVDLPKLGELHLRELEAGNDVYLKGSNLRILAITVNKSNQENVEYVPVKAKAGYAAGYNDPEFIASLPRYHIPNLPKNKTFRIFPTTGDSMLPFPEGTDIVAEYLQDWTSLKPGTPCIVLLKSDGHDLLFKLLTYQKKENHFLLRSLNHLYAPYTVPAEEILEIWKYHSHHTRQLPESTPLHQVMTAIAAMQEEIRELKRS</sequence>
<protein>
    <submittedName>
        <fullName evidence="5">Helix-turn-helix protein</fullName>
    </submittedName>
</protein>
<dbReference type="RefSeq" id="WP_132128747.1">
    <property type="nucleotide sequence ID" value="NZ_SMAD01000004.1"/>
</dbReference>
<dbReference type="Gene3D" id="1.10.260.40">
    <property type="entry name" value="lambda repressor-like DNA-binding domains"/>
    <property type="match status" value="1"/>
</dbReference>
<keyword evidence="2" id="KW-0238">DNA-binding</keyword>
<gene>
    <name evidence="5" type="ORF">EDD80_10426</name>
</gene>
<dbReference type="OrthoDB" id="3831186at2"/>
<reference evidence="5 6" key="1">
    <citation type="submission" date="2019-03" db="EMBL/GenBank/DDBJ databases">
        <title>Genomic Encyclopedia of Type Strains, Phase IV (KMG-IV): sequencing the most valuable type-strain genomes for metagenomic binning, comparative biology and taxonomic classification.</title>
        <authorList>
            <person name="Goeker M."/>
        </authorList>
    </citation>
    <scope>NUCLEOTIDE SEQUENCE [LARGE SCALE GENOMIC DNA]</scope>
    <source>
        <strain evidence="5 6">DSM 21100</strain>
    </source>
</reference>
<evidence type="ECO:0000256" key="1">
    <source>
        <dbReference type="ARBA" id="ARBA00023015"/>
    </source>
</evidence>
<proteinExistence type="predicted"/>
<keyword evidence="6" id="KW-1185">Reference proteome</keyword>
<dbReference type="Gene3D" id="2.10.109.10">
    <property type="entry name" value="Umud Fragment, subunit A"/>
    <property type="match status" value="1"/>
</dbReference>
<feature type="domain" description="HTH cro/C1-type" evidence="4">
    <location>
        <begin position="12"/>
        <end position="67"/>
    </location>
</feature>
<dbReference type="AlphaFoldDB" id="A0A4R3KSW0"/>